<dbReference type="AlphaFoldDB" id="A0A816SJQ3"/>
<evidence type="ECO:0000313" key="2">
    <source>
        <dbReference type="EMBL" id="CAF2084581.1"/>
    </source>
</evidence>
<proteinExistence type="predicted"/>
<dbReference type="GO" id="GO:0008234">
    <property type="term" value="F:cysteine-type peptidase activity"/>
    <property type="evidence" value="ECO:0007669"/>
    <property type="project" value="InterPro"/>
</dbReference>
<dbReference type="InterPro" id="IPR038765">
    <property type="entry name" value="Papain-like_cys_pep_sf"/>
</dbReference>
<dbReference type="SUPFAM" id="SSF54001">
    <property type="entry name" value="Cysteine proteinases"/>
    <property type="match status" value="1"/>
</dbReference>
<gene>
    <name evidence="2" type="ORF">DARMORV10_A06P16850.1</name>
</gene>
<dbReference type="Pfam" id="PF00112">
    <property type="entry name" value="Peptidase_C1"/>
    <property type="match status" value="1"/>
</dbReference>
<organism evidence="2">
    <name type="scientific">Brassica napus</name>
    <name type="common">Rape</name>
    <dbReference type="NCBI Taxonomy" id="3708"/>
    <lineage>
        <taxon>Eukaryota</taxon>
        <taxon>Viridiplantae</taxon>
        <taxon>Streptophyta</taxon>
        <taxon>Embryophyta</taxon>
        <taxon>Tracheophyta</taxon>
        <taxon>Spermatophyta</taxon>
        <taxon>Magnoliopsida</taxon>
        <taxon>eudicotyledons</taxon>
        <taxon>Gunneridae</taxon>
        <taxon>Pentapetalae</taxon>
        <taxon>rosids</taxon>
        <taxon>malvids</taxon>
        <taxon>Brassicales</taxon>
        <taxon>Brassicaceae</taxon>
        <taxon>Brassiceae</taxon>
        <taxon>Brassica</taxon>
    </lineage>
</organism>
<dbReference type="Gene3D" id="3.90.70.10">
    <property type="entry name" value="Cysteine proteinases"/>
    <property type="match status" value="1"/>
</dbReference>
<name>A0A816SJQ3_BRANA</name>
<sequence>MDYAFEYIVKNGGLRKEEDYPYSMEEGTCETQKDDSEMVTIMSLLMPLVESSSSTREVSLMGGVGQFGPRCGCGWLRFKQGLGLHYCEEFLGTKMRRERLDHDYRRPKVGS</sequence>
<dbReference type="GO" id="GO:0006508">
    <property type="term" value="P:proteolysis"/>
    <property type="evidence" value="ECO:0007669"/>
    <property type="project" value="InterPro"/>
</dbReference>
<feature type="domain" description="Peptidase C1A papain C-terminal" evidence="1">
    <location>
        <begin position="1"/>
        <end position="43"/>
    </location>
</feature>
<dbReference type="Proteomes" id="UP001295469">
    <property type="component" value="Chromosome A06"/>
</dbReference>
<dbReference type="EMBL" id="HG994360">
    <property type="protein sequence ID" value="CAF2084581.1"/>
    <property type="molecule type" value="Genomic_DNA"/>
</dbReference>
<dbReference type="InterPro" id="IPR000668">
    <property type="entry name" value="Peptidase_C1A_C"/>
</dbReference>
<reference evidence="2" key="1">
    <citation type="submission" date="2021-01" db="EMBL/GenBank/DDBJ databases">
        <authorList>
            <consortium name="Genoscope - CEA"/>
            <person name="William W."/>
        </authorList>
    </citation>
    <scope>NUCLEOTIDE SEQUENCE</scope>
</reference>
<evidence type="ECO:0000259" key="1">
    <source>
        <dbReference type="Pfam" id="PF00112"/>
    </source>
</evidence>
<accession>A0A816SJQ3</accession>
<protein>
    <submittedName>
        <fullName evidence="2">(rape) hypothetical protein</fullName>
    </submittedName>
</protein>